<organism evidence="5 6">
    <name type="scientific">Nonomuraea turkmeniaca</name>
    <dbReference type="NCBI Taxonomy" id="103838"/>
    <lineage>
        <taxon>Bacteria</taxon>
        <taxon>Bacillati</taxon>
        <taxon>Actinomycetota</taxon>
        <taxon>Actinomycetes</taxon>
        <taxon>Streptosporangiales</taxon>
        <taxon>Streptosporangiaceae</taxon>
        <taxon>Nonomuraea</taxon>
    </lineage>
</organism>
<dbReference type="InterPro" id="IPR001242">
    <property type="entry name" value="Condensation_dom"/>
</dbReference>
<evidence type="ECO:0000259" key="4">
    <source>
        <dbReference type="PROSITE" id="PS50075"/>
    </source>
</evidence>
<evidence type="ECO:0000313" key="6">
    <source>
        <dbReference type="Proteomes" id="UP000309128"/>
    </source>
</evidence>
<comment type="cofactor">
    <cofactor evidence="1">
        <name>pantetheine 4'-phosphate</name>
        <dbReference type="ChEBI" id="CHEBI:47942"/>
    </cofactor>
</comment>
<dbReference type="InterPro" id="IPR020806">
    <property type="entry name" value="PKS_PP-bd"/>
</dbReference>
<dbReference type="PANTHER" id="PTHR45527">
    <property type="entry name" value="NONRIBOSOMAL PEPTIDE SYNTHETASE"/>
    <property type="match status" value="1"/>
</dbReference>
<dbReference type="InterPro" id="IPR000873">
    <property type="entry name" value="AMP-dep_synth/lig_dom"/>
</dbReference>
<evidence type="ECO:0000256" key="1">
    <source>
        <dbReference type="ARBA" id="ARBA00001957"/>
    </source>
</evidence>
<dbReference type="FunFam" id="1.10.1200.10:FF:000016">
    <property type="entry name" value="Non-ribosomal peptide synthase"/>
    <property type="match status" value="1"/>
</dbReference>
<reference evidence="5 6" key="1">
    <citation type="submission" date="2019-05" db="EMBL/GenBank/DDBJ databases">
        <title>Draft genome sequence of Nonomuraea turkmeniaca DSM 43926.</title>
        <authorList>
            <person name="Saricaoglu S."/>
            <person name="Isik K."/>
        </authorList>
    </citation>
    <scope>NUCLEOTIDE SEQUENCE [LARGE SCALE GENOMIC DNA]</scope>
    <source>
        <strain evidence="5 6">DSM 43926</strain>
    </source>
</reference>
<dbReference type="Gene3D" id="3.40.50.12780">
    <property type="entry name" value="N-terminal domain of ligase-like"/>
    <property type="match status" value="1"/>
</dbReference>
<dbReference type="SMART" id="SM00823">
    <property type="entry name" value="PKS_PP"/>
    <property type="match status" value="1"/>
</dbReference>
<evidence type="ECO:0000313" key="5">
    <source>
        <dbReference type="EMBL" id="TMR14124.1"/>
    </source>
</evidence>
<dbReference type="SUPFAM" id="SSF52777">
    <property type="entry name" value="CoA-dependent acyltransferases"/>
    <property type="match status" value="2"/>
</dbReference>
<dbReference type="GO" id="GO:0044550">
    <property type="term" value="P:secondary metabolite biosynthetic process"/>
    <property type="evidence" value="ECO:0007669"/>
    <property type="project" value="TreeGrafter"/>
</dbReference>
<comment type="caution">
    <text evidence="5">The sequence shown here is derived from an EMBL/GenBank/DDBJ whole genome shotgun (WGS) entry which is preliminary data.</text>
</comment>
<dbReference type="AlphaFoldDB" id="A0A5S4FAG0"/>
<dbReference type="InterPro" id="IPR025110">
    <property type="entry name" value="AMP-bd_C"/>
</dbReference>
<dbReference type="InterPro" id="IPR029058">
    <property type="entry name" value="AB_hydrolase_fold"/>
</dbReference>
<keyword evidence="2" id="KW-0596">Phosphopantetheine</keyword>
<dbReference type="Gene3D" id="3.30.559.10">
    <property type="entry name" value="Chloramphenicol acetyltransferase-like domain"/>
    <property type="match status" value="1"/>
</dbReference>
<dbReference type="InterPro" id="IPR023213">
    <property type="entry name" value="CAT-like_dom_sf"/>
</dbReference>
<proteinExistence type="predicted"/>
<dbReference type="NCBIfam" id="TIGR01733">
    <property type="entry name" value="AA-adenyl-dom"/>
    <property type="match status" value="1"/>
</dbReference>
<evidence type="ECO:0000256" key="2">
    <source>
        <dbReference type="ARBA" id="ARBA00022450"/>
    </source>
</evidence>
<dbReference type="Pfam" id="PF00550">
    <property type="entry name" value="PP-binding"/>
    <property type="match status" value="1"/>
</dbReference>
<dbReference type="OrthoDB" id="3671989at2"/>
<evidence type="ECO:0000256" key="3">
    <source>
        <dbReference type="ARBA" id="ARBA00022553"/>
    </source>
</evidence>
<dbReference type="InterPro" id="IPR009081">
    <property type="entry name" value="PP-bd_ACP"/>
</dbReference>
<dbReference type="Proteomes" id="UP000309128">
    <property type="component" value="Unassembled WGS sequence"/>
</dbReference>
<dbReference type="Gene3D" id="3.30.300.30">
    <property type="match status" value="1"/>
</dbReference>
<dbReference type="PROSITE" id="PS00012">
    <property type="entry name" value="PHOSPHOPANTETHEINE"/>
    <property type="match status" value="1"/>
</dbReference>
<dbReference type="GO" id="GO:0005829">
    <property type="term" value="C:cytosol"/>
    <property type="evidence" value="ECO:0007669"/>
    <property type="project" value="TreeGrafter"/>
</dbReference>
<dbReference type="GO" id="GO:0043041">
    <property type="term" value="P:amino acid activation for nonribosomal peptide biosynthetic process"/>
    <property type="evidence" value="ECO:0007669"/>
    <property type="project" value="TreeGrafter"/>
</dbReference>
<dbReference type="PANTHER" id="PTHR45527:SF1">
    <property type="entry name" value="FATTY ACID SYNTHASE"/>
    <property type="match status" value="1"/>
</dbReference>
<dbReference type="InterPro" id="IPR036736">
    <property type="entry name" value="ACP-like_sf"/>
</dbReference>
<dbReference type="Pfam" id="PF00975">
    <property type="entry name" value="Thioesterase"/>
    <property type="match status" value="1"/>
</dbReference>
<dbReference type="PROSITE" id="PS00455">
    <property type="entry name" value="AMP_BINDING"/>
    <property type="match status" value="1"/>
</dbReference>
<dbReference type="SUPFAM" id="SSF56801">
    <property type="entry name" value="Acetyl-CoA synthetase-like"/>
    <property type="match status" value="1"/>
</dbReference>
<gene>
    <name evidence="5" type="ORF">ETD86_29285</name>
</gene>
<dbReference type="SUPFAM" id="SSF47336">
    <property type="entry name" value="ACP-like"/>
    <property type="match status" value="1"/>
</dbReference>
<keyword evidence="6" id="KW-1185">Reference proteome</keyword>
<dbReference type="InterPro" id="IPR020845">
    <property type="entry name" value="AMP-binding_CS"/>
</dbReference>
<dbReference type="Gene3D" id="3.40.50.1820">
    <property type="entry name" value="alpha/beta hydrolase"/>
    <property type="match status" value="1"/>
</dbReference>
<dbReference type="CDD" id="cd05930">
    <property type="entry name" value="A_NRPS"/>
    <property type="match status" value="1"/>
</dbReference>
<dbReference type="GO" id="GO:0008610">
    <property type="term" value="P:lipid biosynthetic process"/>
    <property type="evidence" value="ECO:0007669"/>
    <property type="project" value="UniProtKB-ARBA"/>
</dbReference>
<dbReference type="Pfam" id="PF13193">
    <property type="entry name" value="AMP-binding_C"/>
    <property type="match status" value="1"/>
</dbReference>
<dbReference type="InterPro" id="IPR006162">
    <property type="entry name" value="Ppantetheine_attach_site"/>
</dbReference>
<accession>A0A5S4FAG0</accession>
<dbReference type="Pfam" id="PF00501">
    <property type="entry name" value="AMP-binding"/>
    <property type="match status" value="1"/>
</dbReference>
<dbReference type="RefSeq" id="WP_138669441.1">
    <property type="nucleotide sequence ID" value="NZ_VCKY01000113.1"/>
</dbReference>
<dbReference type="EMBL" id="VCKY01000113">
    <property type="protein sequence ID" value="TMR14124.1"/>
    <property type="molecule type" value="Genomic_DNA"/>
</dbReference>
<dbReference type="Pfam" id="PF00668">
    <property type="entry name" value="Condensation"/>
    <property type="match status" value="1"/>
</dbReference>
<protein>
    <submittedName>
        <fullName evidence="5">Amino acid adenylation domain-containing protein</fullName>
    </submittedName>
</protein>
<sequence length="1261" mass="138130">MDERRARVQARFRKAVAGLGTDTGAAEEIPRRAEGSDPPLSFAQERLWFMEQFAPGTSAYALPVSARLRGPLDTERLRQSLDAVVARHESLRMTFPAGPDGRPEVRVADRVRVPLRVVDVTTEAAARQVLSTDAALPFELATGPLLRATLVRLAPDDHALLVAVHHIVADGWSADLILRELLAPPESGPRLGFGDYALWQRERLSGARLADDLAFWRGELDGLQVLELPLDRPRPPRQGFRGGWHDLELDVAAFRALCRAEGATLYMGLLAAFQVLLARWSGMTGFAVGSPVAGRTRPEFEEMVGLFVNLLPMRARLAGDPGFAELLRRTRDGALEVYDHQELPFEKLVAELDPERDVSRPPLVQVLFALQSYRDGGEGFELDSTTTRFDLELYAAERGELLEGRFVYNGELFRPETIERLARRFAALLRAVVAAPDVPVGRLDILPVEEREQISRWNATAREHPGGTLHELVFEQAERTPDATALVFEGERLTYRELAERAREVAAGLGPRVDQPVGVCMERGLDLPVVLLGVLAAGGAYLPLDPGHPAERTRGMLADAGADLVLTAAPVHAAPAPVVRVREDNLAYVIFTSGSTGRPKGVGVSHRAIVNRLRWMQDTFRLTPEDRVLHKTPTTFDVSVWELFWPLITGATMVIARPGGHRDTAYLRDLIKAERVTTAHFVPSMLQAFLEEEDIQPPPRTICSGEALPPGIELPGLHNLYGPTEAAVDVSWHPCQPGEPIVPIGRPIDNTTLHVLDRHLREVPIGTPGELYIGGVQLARGYLGKPALTAERFLPAPNGQRLYKTGDLARWLPTAELEYLGRTDHQVKIRGMRVETGEVEAALRAQPGVRDAAVTAYEHSLVGYIVGDVPDLRDVLPDHMIPRRWVHLDALPLTRSGKLDRAALPPPETASGRPYVPPRDEVEARLATLYEEVLKVPAAGILDDFFELGGHSLSALRLAARIRQELGRSLPVATVLAAPTISALARVLRQPEDLAPPSHVVPLNPDGDRTPIFFMHALGGQVFRYHPLARRLGPDQPVYAIAARGLVPGEEPHATLAEMADAYVADLLEVRPAGPYVLGGFCIGGNIALEVARRLRERGEQVPLVVLFYADAEEPVASASLEDDTVLLFHALAGGPEETLGLDTAELAARPPEERLLAVMGAASAADRLAPDTAEVEQARRYLAVFRANAHAVGGYRHEPYDGDVALFAPKREDGSWSSVAKGRFAHVPIPEERVPILYEPLVAGAATEIRRWMDHGLPDQ</sequence>
<dbReference type="InterPro" id="IPR042099">
    <property type="entry name" value="ANL_N_sf"/>
</dbReference>
<dbReference type="GO" id="GO:0072330">
    <property type="term" value="P:monocarboxylic acid biosynthetic process"/>
    <property type="evidence" value="ECO:0007669"/>
    <property type="project" value="UniProtKB-ARBA"/>
</dbReference>
<dbReference type="CDD" id="cd19531">
    <property type="entry name" value="LCL_NRPS-like"/>
    <property type="match status" value="1"/>
</dbReference>
<dbReference type="InterPro" id="IPR001031">
    <property type="entry name" value="Thioesterase"/>
</dbReference>
<dbReference type="GO" id="GO:0031177">
    <property type="term" value="F:phosphopantetheine binding"/>
    <property type="evidence" value="ECO:0007669"/>
    <property type="project" value="InterPro"/>
</dbReference>
<feature type="domain" description="Carrier" evidence="4">
    <location>
        <begin position="917"/>
        <end position="992"/>
    </location>
</feature>
<keyword evidence="3" id="KW-0597">Phosphoprotein</keyword>
<dbReference type="InterPro" id="IPR045851">
    <property type="entry name" value="AMP-bd_C_sf"/>
</dbReference>
<dbReference type="GO" id="GO:0003824">
    <property type="term" value="F:catalytic activity"/>
    <property type="evidence" value="ECO:0007669"/>
    <property type="project" value="InterPro"/>
</dbReference>
<dbReference type="Gene3D" id="1.10.1200.10">
    <property type="entry name" value="ACP-like"/>
    <property type="match status" value="1"/>
</dbReference>
<dbReference type="InterPro" id="IPR010071">
    <property type="entry name" value="AA_adenyl_dom"/>
</dbReference>
<dbReference type="PROSITE" id="PS50075">
    <property type="entry name" value="CARRIER"/>
    <property type="match status" value="1"/>
</dbReference>
<name>A0A5S4FAG0_9ACTN</name>
<dbReference type="Gene3D" id="3.30.559.30">
    <property type="entry name" value="Nonribosomal peptide synthetase, condensation domain"/>
    <property type="match status" value="1"/>
</dbReference>
<dbReference type="SUPFAM" id="SSF53474">
    <property type="entry name" value="alpha/beta-Hydrolases"/>
    <property type="match status" value="1"/>
</dbReference>